<feature type="compositionally biased region" description="Polar residues" evidence="1">
    <location>
        <begin position="162"/>
        <end position="172"/>
    </location>
</feature>
<comment type="caution">
    <text evidence="3">The sequence shown here is derived from an EMBL/GenBank/DDBJ whole genome shotgun (WGS) entry which is preliminary data.</text>
</comment>
<sequence length="578" mass="66842">MIGWTIISVSLCLLSIVPLFVFVLCCSKRRKNRKINKTKTKKGTKVATTPIEIKIESQINVDTSNIEIQDFSQQESSELPVIETSSNPSEKIIDETKSQHKHPIQPRQTSRSVKQTHTMYNIVEEKEDENNEEKKENKNESKSSKVENKDKLKSSENKVLIDSSNRPLQIQKINGEDKPSESSETEKEENNNEKENKENINNNDEQDWGDSDEDFDAIYDLGHDAHGSTPIQDEHHGSVLMHILSQVRIGMDLGKVTLPTFILERRSLLEMYADFFAHPDCFIEATKEPSTPESRFLSILLNYLTSFYPARKSGKAKNLITPFLEKYFDVDGQFLARNLANKKQKVAHSPDQQQINHHPPITAFYAEHPKSDISFNAYIYTKSVYLGLSIALHNIGQGVLTLHRYEENYSVTFPSAYGRAVMSSAPWFELEGKVKIHCEETQYRAEIEFHGKPLLFGKPHQISGREWNGQIFIREGNRGKDKLFVDTRAKPDVVKECVPVMQQEEKESRRLWRHVTAALFHNNLEVATEAKHLVEQRQRDERTQREKKKIAWQTRYFEKGSDEYSWNYKEPLNQRDTQ</sequence>
<evidence type="ECO:0000313" key="3">
    <source>
        <dbReference type="EMBL" id="CAD2173285.1"/>
    </source>
</evidence>
<keyword evidence="2" id="KW-0472">Membrane</keyword>
<dbReference type="GO" id="GO:0005794">
    <property type="term" value="C:Golgi apparatus"/>
    <property type="evidence" value="ECO:0007669"/>
    <property type="project" value="TreeGrafter"/>
</dbReference>
<evidence type="ECO:0000256" key="2">
    <source>
        <dbReference type="SAM" id="Phobius"/>
    </source>
</evidence>
<dbReference type="GO" id="GO:0005829">
    <property type="term" value="C:cytosol"/>
    <property type="evidence" value="ECO:0007669"/>
    <property type="project" value="TreeGrafter"/>
</dbReference>
<dbReference type="Gene3D" id="3.30.70.3490">
    <property type="match status" value="1"/>
</dbReference>
<proteinExistence type="predicted"/>
<keyword evidence="2" id="KW-1133">Transmembrane helix</keyword>
<feature type="compositionally biased region" description="Basic and acidic residues" evidence="1">
    <location>
        <begin position="132"/>
        <end position="156"/>
    </location>
</feature>
<evidence type="ECO:0000256" key="1">
    <source>
        <dbReference type="SAM" id="MobiDB-lite"/>
    </source>
</evidence>
<protein>
    <submittedName>
        <fullName evidence="3">Uncharacterized protein</fullName>
    </submittedName>
</protein>
<dbReference type="GO" id="GO:0016020">
    <property type="term" value="C:membrane"/>
    <property type="evidence" value="ECO:0007669"/>
    <property type="project" value="TreeGrafter"/>
</dbReference>
<feature type="transmembrane region" description="Helical" evidence="2">
    <location>
        <begin position="6"/>
        <end position="27"/>
    </location>
</feature>
<dbReference type="Gene3D" id="1.10.287.2720">
    <property type="match status" value="1"/>
</dbReference>
<dbReference type="EMBL" id="CAJEWN010000215">
    <property type="protein sequence ID" value="CAD2173285.1"/>
    <property type="molecule type" value="Genomic_DNA"/>
</dbReference>
<dbReference type="SUPFAM" id="SSF144000">
    <property type="entry name" value="Oxysterol-binding protein-like"/>
    <property type="match status" value="1"/>
</dbReference>
<organism evidence="3 4">
    <name type="scientific">Meloidogyne enterolobii</name>
    <name type="common">Root-knot nematode worm</name>
    <name type="synonym">Meloidogyne mayaguensis</name>
    <dbReference type="NCBI Taxonomy" id="390850"/>
    <lineage>
        <taxon>Eukaryota</taxon>
        <taxon>Metazoa</taxon>
        <taxon>Ecdysozoa</taxon>
        <taxon>Nematoda</taxon>
        <taxon>Chromadorea</taxon>
        <taxon>Rhabditida</taxon>
        <taxon>Tylenchina</taxon>
        <taxon>Tylenchomorpha</taxon>
        <taxon>Tylenchoidea</taxon>
        <taxon>Meloidogynidae</taxon>
        <taxon>Meloidogyninae</taxon>
        <taxon>Meloidogyne</taxon>
    </lineage>
</organism>
<accession>A0A6V7VE73</accession>
<keyword evidence="2" id="KW-0812">Transmembrane</keyword>
<dbReference type="AlphaFoldDB" id="A0A6V7VE73"/>
<name>A0A6V7VE73_MELEN</name>
<feature type="compositionally biased region" description="Acidic residues" evidence="1">
    <location>
        <begin position="204"/>
        <end position="217"/>
    </location>
</feature>
<feature type="compositionally biased region" description="Basic and acidic residues" evidence="1">
    <location>
        <begin position="221"/>
        <end position="233"/>
    </location>
</feature>
<dbReference type="GO" id="GO:0032934">
    <property type="term" value="F:sterol binding"/>
    <property type="evidence" value="ECO:0007669"/>
    <property type="project" value="TreeGrafter"/>
</dbReference>
<dbReference type="Pfam" id="PF01237">
    <property type="entry name" value="Oxysterol_BP"/>
    <property type="match status" value="1"/>
</dbReference>
<feature type="region of interest" description="Disordered" evidence="1">
    <location>
        <begin position="95"/>
        <end position="233"/>
    </location>
</feature>
<gene>
    <name evidence="3" type="ORF">MENT_LOCUS24885</name>
</gene>
<dbReference type="PANTHER" id="PTHR10972">
    <property type="entry name" value="OXYSTEROL-BINDING PROTEIN-RELATED"/>
    <property type="match status" value="1"/>
</dbReference>
<feature type="compositionally biased region" description="Polar residues" evidence="1">
    <location>
        <begin position="106"/>
        <end position="119"/>
    </location>
</feature>
<evidence type="ECO:0000313" key="4">
    <source>
        <dbReference type="Proteomes" id="UP000580250"/>
    </source>
</evidence>
<dbReference type="Proteomes" id="UP000580250">
    <property type="component" value="Unassembled WGS sequence"/>
</dbReference>
<dbReference type="InterPro" id="IPR000648">
    <property type="entry name" value="Oxysterol-bd"/>
</dbReference>
<dbReference type="OrthoDB" id="14833at2759"/>
<dbReference type="Gene3D" id="2.40.160.120">
    <property type="match status" value="1"/>
</dbReference>
<feature type="compositionally biased region" description="Basic and acidic residues" evidence="1">
    <location>
        <begin position="174"/>
        <end position="198"/>
    </location>
</feature>
<dbReference type="InterPro" id="IPR037239">
    <property type="entry name" value="OSBP_sf"/>
</dbReference>
<reference evidence="3 4" key="1">
    <citation type="submission" date="2020-08" db="EMBL/GenBank/DDBJ databases">
        <authorList>
            <person name="Koutsovoulos G."/>
            <person name="Danchin GJ E."/>
        </authorList>
    </citation>
    <scope>NUCLEOTIDE SEQUENCE [LARGE SCALE GENOMIC DNA]</scope>
</reference>
<dbReference type="PANTHER" id="PTHR10972:SF200">
    <property type="entry name" value="OXYSTEROL-BINDING PROTEIN-RELATED PROTEIN 9"/>
    <property type="match status" value="1"/>
</dbReference>